<evidence type="ECO:0008006" key="3">
    <source>
        <dbReference type="Google" id="ProtNLM"/>
    </source>
</evidence>
<organism evidence="1 2">
    <name type="scientific">Glomus cerebriforme</name>
    <dbReference type="NCBI Taxonomy" id="658196"/>
    <lineage>
        <taxon>Eukaryota</taxon>
        <taxon>Fungi</taxon>
        <taxon>Fungi incertae sedis</taxon>
        <taxon>Mucoromycota</taxon>
        <taxon>Glomeromycotina</taxon>
        <taxon>Glomeromycetes</taxon>
        <taxon>Glomerales</taxon>
        <taxon>Glomeraceae</taxon>
        <taxon>Glomus</taxon>
    </lineage>
</organism>
<dbReference type="OrthoDB" id="2499658at2759"/>
<accession>A0A397SHI0</accession>
<protein>
    <recommendedName>
        <fullName evidence="3">Integrase zinc-binding domain-containing protein</fullName>
    </recommendedName>
</protein>
<dbReference type="STRING" id="658196.A0A397SHI0"/>
<dbReference type="Proteomes" id="UP000265703">
    <property type="component" value="Unassembled WGS sequence"/>
</dbReference>
<keyword evidence="2" id="KW-1185">Reference proteome</keyword>
<name>A0A397SHI0_9GLOM</name>
<dbReference type="AlphaFoldDB" id="A0A397SHI0"/>
<sequence length="164" mass="19193">MENFAFMSQETFEKVISSYTTTLKNENYHSIYLISRDVYEDISPGYRIENAKNNINRNVHSLPVLVREDMYRVFCLAHLDVSHKKGAGTYNKLRSEWRNINRNLIKYFCERCSICAVRMNRKFGSEVAGKAIIARNFLSRLQLFTEIGPPTILQSMDENLRLKL</sequence>
<evidence type="ECO:0000313" key="1">
    <source>
        <dbReference type="EMBL" id="RIA84369.1"/>
    </source>
</evidence>
<evidence type="ECO:0000313" key="2">
    <source>
        <dbReference type="Proteomes" id="UP000265703"/>
    </source>
</evidence>
<reference evidence="1 2" key="1">
    <citation type="submission" date="2018-06" db="EMBL/GenBank/DDBJ databases">
        <title>Comparative genomics reveals the genomic features of Rhizophagus irregularis, R. cerebriforme, R. diaphanum and Gigaspora rosea, and their symbiotic lifestyle signature.</title>
        <authorList>
            <person name="Morin E."/>
            <person name="San Clemente H."/>
            <person name="Chen E.C.H."/>
            <person name="De La Providencia I."/>
            <person name="Hainaut M."/>
            <person name="Kuo A."/>
            <person name="Kohler A."/>
            <person name="Murat C."/>
            <person name="Tang N."/>
            <person name="Roy S."/>
            <person name="Loubradou J."/>
            <person name="Henrissat B."/>
            <person name="Grigoriev I.V."/>
            <person name="Corradi N."/>
            <person name="Roux C."/>
            <person name="Martin F.M."/>
        </authorList>
    </citation>
    <scope>NUCLEOTIDE SEQUENCE [LARGE SCALE GENOMIC DNA]</scope>
    <source>
        <strain evidence="1 2">DAOM 227022</strain>
    </source>
</reference>
<dbReference type="EMBL" id="QKYT01000498">
    <property type="protein sequence ID" value="RIA84369.1"/>
    <property type="molecule type" value="Genomic_DNA"/>
</dbReference>
<proteinExistence type="predicted"/>
<comment type="caution">
    <text evidence="1">The sequence shown here is derived from an EMBL/GenBank/DDBJ whole genome shotgun (WGS) entry which is preliminary data.</text>
</comment>
<gene>
    <name evidence="1" type="ORF">C1645_832384</name>
</gene>